<comment type="caution">
    <text evidence="2">The sequence shown here is derived from an EMBL/GenBank/DDBJ whole genome shotgun (WGS) entry which is preliminary data.</text>
</comment>
<protein>
    <recommendedName>
        <fullName evidence="3">RiboL-PSP-HEPN domain-containing protein</fullName>
    </recommendedName>
</protein>
<feature type="region of interest" description="Disordered" evidence="1">
    <location>
        <begin position="104"/>
        <end position="129"/>
    </location>
</feature>
<evidence type="ECO:0008006" key="3">
    <source>
        <dbReference type="Google" id="ProtNLM"/>
    </source>
</evidence>
<accession>A0A0F9GV78</accession>
<dbReference type="EMBL" id="LAZR01018887">
    <property type="protein sequence ID" value="KKL94586.1"/>
    <property type="molecule type" value="Genomic_DNA"/>
</dbReference>
<reference evidence="2" key="1">
    <citation type="journal article" date="2015" name="Nature">
        <title>Complex archaea that bridge the gap between prokaryotes and eukaryotes.</title>
        <authorList>
            <person name="Spang A."/>
            <person name="Saw J.H."/>
            <person name="Jorgensen S.L."/>
            <person name="Zaremba-Niedzwiedzka K."/>
            <person name="Martijn J."/>
            <person name="Lind A.E."/>
            <person name="van Eijk R."/>
            <person name="Schleper C."/>
            <person name="Guy L."/>
            <person name="Ettema T.J."/>
        </authorList>
    </citation>
    <scope>NUCLEOTIDE SEQUENCE</scope>
</reference>
<organism evidence="2">
    <name type="scientific">marine sediment metagenome</name>
    <dbReference type="NCBI Taxonomy" id="412755"/>
    <lineage>
        <taxon>unclassified sequences</taxon>
        <taxon>metagenomes</taxon>
        <taxon>ecological metagenomes</taxon>
    </lineage>
</organism>
<evidence type="ECO:0000313" key="2">
    <source>
        <dbReference type="EMBL" id="KKL94586.1"/>
    </source>
</evidence>
<dbReference type="AlphaFoldDB" id="A0A0F9GV78"/>
<proteinExistence type="predicted"/>
<name>A0A0F9GV78_9ZZZZ</name>
<gene>
    <name evidence="2" type="ORF">LCGC14_1863190</name>
</gene>
<sequence>MRKIIKEDLRHFIELRNRLAHGQWAVAFNSIGFGKQSGKGQTNEIVEKFGGKANTIRINPEPLKIFKRLENEPLKNLYRGHLKNFNGYIPKPLKKLYRLKTSIKNNKNSGNDSLKPSKNNNARDEGAQKLEEIIKMLDKKYPGNSRDNYFEELDNKEGD</sequence>
<evidence type="ECO:0000256" key="1">
    <source>
        <dbReference type="SAM" id="MobiDB-lite"/>
    </source>
</evidence>
<feature type="compositionally biased region" description="Polar residues" evidence="1">
    <location>
        <begin position="104"/>
        <end position="120"/>
    </location>
</feature>